<comment type="similarity">
    <text evidence="1">Belongs to the isochorismatase family.</text>
</comment>
<dbReference type="STRING" id="454286.A0A0J8TME5"/>
<dbReference type="InterPro" id="IPR000868">
    <property type="entry name" value="Isochorismatase-like_dom"/>
</dbReference>
<dbReference type="AlphaFoldDB" id="A0A0J8TME5"/>
<organism evidence="4 5">
    <name type="scientific">Coccidioides immitis RMSCC 3703</name>
    <dbReference type="NCBI Taxonomy" id="454286"/>
    <lineage>
        <taxon>Eukaryota</taxon>
        <taxon>Fungi</taxon>
        <taxon>Dikarya</taxon>
        <taxon>Ascomycota</taxon>
        <taxon>Pezizomycotina</taxon>
        <taxon>Eurotiomycetes</taxon>
        <taxon>Eurotiomycetidae</taxon>
        <taxon>Onygenales</taxon>
        <taxon>Onygenaceae</taxon>
        <taxon>Coccidioides</taxon>
    </lineage>
</organism>
<reference evidence="5" key="1">
    <citation type="journal article" date="2010" name="Genome Res.">
        <title>Population genomic sequencing of Coccidioides fungi reveals recent hybridization and transposon control.</title>
        <authorList>
            <person name="Neafsey D.E."/>
            <person name="Barker B.M."/>
            <person name="Sharpton T.J."/>
            <person name="Stajich J.E."/>
            <person name="Park D.J."/>
            <person name="Whiston E."/>
            <person name="Hung C.-Y."/>
            <person name="McMahan C."/>
            <person name="White J."/>
            <person name="Sykes S."/>
            <person name="Heiman D."/>
            <person name="Young S."/>
            <person name="Zeng Q."/>
            <person name="Abouelleil A."/>
            <person name="Aftuck L."/>
            <person name="Bessette D."/>
            <person name="Brown A."/>
            <person name="FitzGerald M."/>
            <person name="Lui A."/>
            <person name="Macdonald J.P."/>
            <person name="Priest M."/>
            <person name="Orbach M.J."/>
            <person name="Galgiani J.N."/>
            <person name="Kirkland T.N."/>
            <person name="Cole G.T."/>
            <person name="Birren B.W."/>
            <person name="Henn M.R."/>
            <person name="Taylor J.W."/>
            <person name="Rounsley S.D."/>
        </authorList>
    </citation>
    <scope>NUCLEOTIDE SEQUENCE [LARGE SCALE GENOMIC DNA]</scope>
    <source>
        <strain evidence="5">RMSCC 3703</strain>
    </source>
</reference>
<dbReference type="OrthoDB" id="245563at2759"/>
<dbReference type="SUPFAM" id="SSF52499">
    <property type="entry name" value="Isochorismatase-like hydrolases"/>
    <property type="match status" value="1"/>
</dbReference>
<dbReference type="Pfam" id="PF00857">
    <property type="entry name" value="Isochorismatase"/>
    <property type="match status" value="1"/>
</dbReference>
<protein>
    <recommendedName>
        <fullName evidence="3">Isochorismatase-like domain-containing protein</fullName>
    </recommendedName>
</protein>
<evidence type="ECO:0000313" key="4">
    <source>
        <dbReference type="EMBL" id="KMU74867.1"/>
    </source>
</evidence>
<proteinExistence type="inferred from homology"/>
<dbReference type="PANTHER" id="PTHR43540:SF15">
    <property type="entry name" value="BLR5631 PROTEIN"/>
    <property type="match status" value="1"/>
</dbReference>
<gene>
    <name evidence="4" type="ORF">CISG_00797</name>
</gene>
<accession>A0A0J8TME5</accession>
<name>A0A0J8TME5_COCIT</name>
<keyword evidence="2" id="KW-0378">Hydrolase</keyword>
<evidence type="ECO:0000313" key="5">
    <source>
        <dbReference type="Proteomes" id="UP000054559"/>
    </source>
</evidence>
<evidence type="ECO:0000256" key="2">
    <source>
        <dbReference type="ARBA" id="ARBA00022801"/>
    </source>
</evidence>
<dbReference type="InterPro" id="IPR050272">
    <property type="entry name" value="Isochorismatase-like_hydrls"/>
</dbReference>
<evidence type="ECO:0000256" key="1">
    <source>
        <dbReference type="ARBA" id="ARBA00006336"/>
    </source>
</evidence>
<dbReference type="EMBL" id="DS268119">
    <property type="protein sequence ID" value="KMU74867.1"/>
    <property type="molecule type" value="Genomic_DNA"/>
</dbReference>
<dbReference type="CDD" id="cd01014">
    <property type="entry name" value="nicotinamidase_related"/>
    <property type="match status" value="1"/>
</dbReference>
<feature type="domain" description="Isochorismatase-like" evidence="3">
    <location>
        <begin position="21"/>
        <end position="165"/>
    </location>
</feature>
<dbReference type="Proteomes" id="UP000054559">
    <property type="component" value="Unassembled WGS sequence"/>
</dbReference>
<dbReference type="InterPro" id="IPR036380">
    <property type="entry name" value="Isochorismatase-like_sf"/>
</dbReference>
<sequence length="190" mass="20588">MALFRDMAGIPPLTASTADSTLIIIDAQNEYANGLLKVRSVDQSRAVISSLLSKYRAAAQKSEKSNIVHVLHKVPEGTPVFTPGTPLAEEFDELKPLDGEKVVVKEFPSSFAKTGLDEWLKGKGCKKVVLVGYMAHVCVSTTARSANELGYDVVVAQDGVGDRDLPGYNGEEVKKVCWSRAVQKLVARCH</sequence>
<evidence type="ECO:0000259" key="3">
    <source>
        <dbReference type="Pfam" id="PF00857"/>
    </source>
</evidence>
<dbReference type="PANTHER" id="PTHR43540">
    <property type="entry name" value="PEROXYUREIDOACRYLATE/UREIDOACRYLATE AMIDOHYDROLASE-RELATED"/>
    <property type="match status" value="1"/>
</dbReference>
<dbReference type="GO" id="GO:0016787">
    <property type="term" value="F:hydrolase activity"/>
    <property type="evidence" value="ECO:0007669"/>
    <property type="project" value="UniProtKB-KW"/>
</dbReference>
<dbReference type="Gene3D" id="3.40.50.850">
    <property type="entry name" value="Isochorismatase-like"/>
    <property type="match status" value="1"/>
</dbReference>